<keyword evidence="9" id="KW-0411">Iron-sulfur</keyword>
<dbReference type="PANTHER" id="PTHR42917:SF2">
    <property type="entry name" value="2,4-DIENOYL-COA REDUCTASE [(2E)-ENOYL-COA-PRODUCING]"/>
    <property type="match status" value="1"/>
</dbReference>
<dbReference type="Proteomes" id="UP001589810">
    <property type="component" value="Unassembled WGS sequence"/>
</dbReference>
<dbReference type="InterPro" id="IPR054428">
    <property type="entry name" value="TMADH/DMDH/HD_second_a-b"/>
</dbReference>
<evidence type="ECO:0000313" key="14">
    <source>
        <dbReference type="Proteomes" id="UP001589810"/>
    </source>
</evidence>
<dbReference type="Pfam" id="PF12831">
    <property type="entry name" value="FAD_oxidored"/>
    <property type="match status" value="1"/>
</dbReference>
<dbReference type="InterPro" id="IPR036188">
    <property type="entry name" value="FAD/NAD-bd_sf"/>
</dbReference>
<keyword evidence="4" id="KW-0285">Flavoprotein</keyword>
<evidence type="ECO:0000256" key="5">
    <source>
        <dbReference type="ARBA" id="ARBA00022643"/>
    </source>
</evidence>
<evidence type="ECO:0000256" key="7">
    <source>
        <dbReference type="ARBA" id="ARBA00023002"/>
    </source>
</evidence>
<evidence type="ECO:0000313" key="13">
    <source>
        <dbReference type="EMBL" id="MFC0540231.1"/>
    </source>
</evidence>
<dbReference type="EMBL" id="JBHLUD010000001">
    <property type="protein sequence ID" value="MFC0540231.1"/>
    <property type="molecule type" value="Genomic_DNA"/>
</dbReference>
<dbReference type="PRINTS" id="PR00419">
    <property type="entry name" value="ADXRDTASE"/>
</dbReference>
<evidence type="ECO:0000256" key="4">
    <source>
        <dbReference type="ARBA" id="ARBA00022630"/>
    </source>
</evidence>
<evidence type="ECO:0000256" key="1">
    <source>
        <dbReference type="ARBA" id="ARBA00001917"/>
    </source>
</evidence>
<dbReference type="Gene3D" id="3.20.20.70">
    <property type="entry name" value="Aldolase class I"/>
    <property type="match status" value="1"/>
</dbReference>
<comment type="caution">
    <text evidence="13">The sequence shown here is derived from an EMBL/GenBank/DDBJ whole genome shotgun (WGS) entry which is preliminary data.</text>
</comment>
<comment type="cofactor">
    <cofactor evidence="1">
        <name>FMN</name>
        <dbReference type="ChEBI" id="CHEBI:58210"/>
    </cofactor>
</comment>
<organism evidence="13 14">
    <name type="scientific">Kutzneria chonburiensis</name>
    <dbReference type="NCBI Taxonomy" id="1483604"/>
    <lineage>
        <taxon>Bacteria</taxon>
        <taxon>Bacillati</taxon>
        <taxon>Actinomycetota</taxon>
        <taxon>Actinomycetes</taxon>
        <taxon>Pseudonocardiales</taxon>
        <taxon>Pseudonocardiaceae</taxon>
        <taxon>Kutzneria</taxon>
    </lineage>
</organism>
<dbReference type="InterPro" id="IPR051793">
    <property type="entry name" value="NADH:flavin_oxidoreductase"/>
</dbReference>
<dbReference type="RefSeq" id="WP_273939001.1">
    <property type="nucleotide sequence ID" value="NZ_CP097263.1"/>
</dbReference>
<evidence type="ECO:0000256" key="3">
    <source>
        <dbReference type="ARBA" id="ARBA00011048"/>
    </source>
</evidence>
<dbReference type="SUPFAM" id="SSF51395">
    <property type="entry name" value="FMN-linked oxidoreductases"/>
    <property type="match status" value="1"/>
</dbReference>
<dbReference type="InterPro" id="IPR013785">
    <property type="entry name" value="Aldolase_TIM"/>
</dbReference>
<accession>A0ABV6MIW1</accession>
<evidence type="ECO:0000259" key="11">
    <source>
        <dbReference type="Pfam" id="PF00724"/>
    </source>
</evidence>
<comment type="similarity">
    <text evidence="3">In the N-terminal section; belongs to the NADH:flavin oxidoreductase/NADH oxidase family.</text>
</comment>
<keyword evidence="7" id="KW-0560">Oxidoreductase</keyword>
<dbReference type="SUPFAM" id="SSF51905">
    <property type="entry name" value="FAD/NAD(P)-binding domain"/>
    <property type="match status" value="1"/>
</dbReference>
<evidence type="ECO:0000256" key="10">
    <source>
        <dbReference type="SAM" id="MobiDB-lite"/>
    </source>
</evidence>
<evidence type="ECO:0000256" key="6">
    <source>
        <dbReference type="ARBA" id="ARBA00022723"/>
    </source>
</evidence>
<keyword evidence="5" id="KW-0288">FMN</keyword>
<evidence type="ECO:0000256" key="8">
    <source>
        <dbReference type="ARBA" id="ARBA00023004"/>
    </source>
</evidence>
<evidence type="ECO:0000256" key="9">
    <source>
        <dbReference type="ARBA" id="ARBA00023014"/>
    </source>
</evidence>
<dbReference type="Gene3D" id="3.50.50.60">
    <property type="entry name" value="FAD/NAD(P)-binding domain"/>
    <property type="match status" value="1"/>
</dbReference>
<sequence length="709" mass="77026">MPDRAELWHGCLVSYDVLFEPVAIGPVVARNRFFQVPHCNGMGYRDPSAEAAMRGVKAEGGWAVVCTEETEIDPSSDLTPSIELRLWDDRDVPAVARIAERIHEHGALAGIELVHNGLHAANLMSRIAPMGPSALPVVGSNHPVQARAMTLADIASLREMHRAAVRRALTAGYDLIYVYAAHGYGMLEHFLSPQHNHRSGAYGGTLINRARLLREVLSDTRELCDGKAAVACRLGVGGGADETALSAAETREVVHELRDLPDLWDFVAGPWSLDSNTSRFGPEGEQEAAVRGLKSLTSKPVVGVGRFTSPDAMVRQIRTGIMDFIGAARPSIADPFLPAKIRDGRLDEIRECIGCNICVSGDHTQSPIRCTQNPSMGEEWRRGWHPERLRPKDSDAHVLVVGAGPAGLEAAMSLGRRGYRVTLTERSRALGGRVRQEAVLPGLAAWIRVVDHRETILAKLPTVDVYFESAMTADDVLEHDFTHVAVATGSRWRADGVGRAHPLGLPIDLAAQVLTPEDLFSGLRPRGPRVVVYDDDHYYLAAVLAELLALEGFTVELVTPAASVSEWTANTMELAKIRRRVIEAGITVHTSRSALSLAADALHTACVFTGTQRSHPTDTVVLVTARLPVDDLAHSLLARQPHWSHLRSVRAIGDAFAPSTIAAAIWSGRDYAETLDAMPTPFRREITSLESRSPGAASDRSRQPGGRPR</sequence>
<feature type="domain" description="NADH:flavin oxidoreductase/NADH oxidase N-terminal" evidence="11">
    <location>
        <begin position="18"/>
        <end position="347"/>
    </location>
</feature>
<feature type="domain" description="TMADH/DMDH/HD second alpha/beta" evidence="12">
    <location>
        <begin position="514"/>
        <end position="591"/>
    </location>
</feature>
<name>A0ABV6MIW1_9PSEU</name>
<evidence type="ECO:0000256" key="2">
    <source>
        <dbReference type="ARBA" id="ARBA00001966"/>
    </source>
</evidence>
<keyword evidence="14" id="KW-1185">Reference proteome</keyword>
<keyword evidence="8" id="KW-0408">Iron</keyword>
<comment type="cofactor">
    <cofactor evidence="2">
        <name>[4Fe-4S] cluster</name>
        <dbReference type="ChEBI" id="CHEBI:49883"/>
    </cofactor>
</comment>
<reference evidence="13 14" key="1">
    <citation type="submission" date="2024-09" db="EMBL/GenBank/DDBJ databases">
        <authorList>
            <person name="Sun Q."/>
            <person name="Mori K."/>
        </authorList>
    </citation>
    <scope>NUCLEOTIDE SEQUENCE [LARGE SCALE GENOMIC DNA]</scope>
    <source>
        <strain evidence="13 14">TBRC 1432</strain>
    </source>
</reference>
<dbReference type="Pfam" id="PF22620">
    <property type="entry name" value="OYE-like_second_a-b"/>
    <property type="match status" value="1"/>
</dbReference>
<keyword evidence="6" id="KW-0479">Metal-binding</keyword>
<feature type="region of interest" description="Disordered" evidence="10">
    <location>
        <begin position="686"/>
        <end position="709"/>
    </location>
</feature>
<dbReference type="Gene3D" id="3.40.50.720">
    <property type="entry name" value="NAD(P)-binding Rossmann-like Domain"/>
    <property type="match status" value="1"/>
</dbReference>
<dbReference type="Pfam" id="PF00724">
    <property type="entry name" value="Oxidored_FMN"/>
    <property type="match status" value="1"/>
</dbReference>
<evidence type="ECO:0000259" key="12">
    <source>
        <dbReference type="Pfam" id="PF22620"/>
    </source>
</evidence>
<dbReference type="PANTHER" id="PTHR42917">
    <property type="entry name" value="2,4-DIENOYL-COA REDUCTASE"/>
    <property type="match status" value="1"/>
</dbReference>
<gene>
    <name evidence="13" type="ORF">ACFFH7_01995</name>
</gene>
<protein>
    <submittedName>
        <fullName evidence="13">FAD-dependent oxidoreductase</fullName>
    </submittedName>
</protein>
<dbReference type="InterPro" id="IPR001155">
    <property type="entry name" value="OxRdtase_FMN_N"/>
</dbReference>
<proteinExistence type="inferred from homology"/>